<keyword evidence="1" id="KW-0812">Transmembrane</keyword>
<evidence type="ECO:0000259" key="2">
    <source>
        <dbReference type="PROSITE" id="PS50234"/>
    </source>
</evidence>
<protein>
    <recommendedName>
        <fullName evidence="2">VWFA domain-containing protein</fullName>
    </recommendedName>
</protein>
<keyword evidence="1" id="KW-0472">Membrane</keyword>
<name>A0A059G381_9PROT</name>
<dbReference type="InterPro" id="IPR028087">
    <property type="entry name" value="Tad_N"/>
</dbReference>
<dbReference type="OrthoDB" id="7522752at2"/>
<sequence length="444" mass="48154">MKRAELFSVVDRWRADTGGNIAIIFALSVIPILSIVGVAIDTQMTMTQKNKIQSMIDNAVIYGARSMQAGKSRADVTKDVNQYVAALLKQQKGNVSCTGVALEYVDGKQDINATIMCSQPTTLSNLFGQTKMDFRVRSGSTYGIGKLEVSFVFDVSGSMGNSGKMASLKIAARDAVDTLMPADSNLANPDDVRIAMVTYDTQVNAGAYFKSVTNLNPKRDFSYTYCTKKNKNGSCTKTNTVTTNMTSTCVHERGGSQAFTDADPGPGGWLEADDPTYNTSSGKWSVNCNDIGPQPLTHNRSALYNYINNLDDYGTTAGHTGVAWGWYLLAPNWNSVWPAASKPLPYDEPDAAKAMIMMTDGEFNEVYLSGLGNSFQQAQKMCDGAKAAGVVIYTVAFQAPKQGRDILSYCASSSDFAFTPDNGQELQDAYKMIAQSISDLRITY</sequence>
<dbReference type="PROSITE" id="PS50234">
    <property type="entry name" value="VWFA"/>
    <property type="match status" value="1"/>
</dbReference>
<feature type="domain" description="VWFA" evidence="2">
    <location>
        <begin position="148"/>
        <end position="433"/>
    </location>
</feature>
<evidence type="ECO:0000313" key="4">
    <source>
        <dbReference type="Proteomes" id="UP000024942"/>
    </source>
</evidence>
<keyword evidence="1" id="KW-1133">Transmembrane helix</keyword>
<dbReference type="STRING" id="1280953.HOC_17461"/>
<dbReference type="InterPro" id="IPR002035">
    <property type="entry name" value="VWF_A"/>
</dbReference>
<dbReference type="EMBL" id="ARYL01000038">
    <property type="protein sequence ID" value="KDA01020.1"/>
    <property type="molecule type" value="Genomic_DNA"/>
</dbReference>
<comment type="caution">
    <text evidence="3">The sequence shown here is derived from an EMBL/GenBank/DDBJ whole genome shotgun (WGS) entry which is preliminary data.</text>
</comment>
<dbReference type="SUPFAM" id="SSF53300">
    <property type="entry name" value="vWA-like"/>
    <property type="match status" value="1"/>
</dbReference>
<gene>
    <name evidence="3" type="ORF">HOC_17461</name>
</gene>
<evidence type="ECO:0000313" key="3">
    <source>
        <dbReference type="EMBL" id="KDA01020.1"/>
    </source>
</evidence>
<proteinExistence type="predicted"/>
<evidence type="ECO:0000256" key="1">
    <source>
        <dbReference type="SAM" id="Phobius"/>
    </source>
</evidence>
<accession>A0A059G381</accession>
<organism evidence="3 4">
    <name type="scientific">Hyphomonas oceanitis SCH89</name>
    <dbReference type="NCBI Taxonomy" id="1280953"/>
    <lineage>
        <taxon>Bacteria</taxon>
        <taxon>Pseudomonadati</taxon>
        <taxon>Pseudomonadota</taxon>
        <taxon>Alphaproteobacteria</taxon>
        <taxon>Hyphomonadales</taxon>
        <taxon>Hyphomonadaceae</taxon>
        <taxon>Hyphomonas</taxon>
    </lineage>
</organism>
<dbReference type="Proteomes" id="UP000024942">
    <property type="component" value="Unassembled WGS sequence"/>
</dbReference>
<feature type="transmembrane region" description="Helical" evidence="1">
    <location>
        <begin position="21"/>
        <end position="40"/>
    </location>
</feature>
<dbReference type="RefSeq" id="WP_035540953.1">
    <property type="nucleotide sequence ID" value="NZ_ARYL01000038.1"/>
</dbReference>
<dbReference type="eggNOG" id="COG4655">
    <property type="taxonomic scope" value="Bacteria"/>
</dbReference>
<dbReference type="PATRIC" id="fig|1280953.3.peg.3494"/>
<dbReference type="Pfam" id="PF13400">
    <property type="entry name" value="Tad"/>
    <property type="match status" value="1"/>
</dbReference>
<dbReference type="AlphaFoldDB" id="A0A059G381"/>
<keyword evidence="4" id="KW-1185">Reference proteome</keyword>
<dbReference type="InterPro" id="IPR036465">
    <property type="entry name" value="vWFA_dom_sf"/>
</dbReference>
<dbReference type="Gene3D" id="3.40.50.410">
    <property type="entry name" value="von Willebrand factor, type A domain"/>
    <property type="match status" value="2"/>
</dbReference>
<reference evidence="3 4" key="1">
    <citation type="journal article" date="2014" name="Antonie Van Leeuwenhoek">
        <title>Hyphomonas beringensis sp. nov. and Hyphomonas chukchiensis sp. nov., isolated from surface seawater of the Bering Sea and Chukchi Sea.</title>
        <authorList>
            <person name="Li C."/>
            <person name="Lai Q."/>
            <person name="Li G."/>
            <person name="Dong C."/>
            <person name="Wang J."/>
            <person name="Liao Y."/>
            <person name="Shao Z."/>
        </authorList>
    </citation>
    <scope>NUCLEOTIDE SEQUENCE [LARGE SCALE GENOMIC DNA]</scope>
    <source>
        <strain evidence="3 4">SCH89</strain>
    </source>
</reference>